<proteinExistence type="predicted"/>
<feature type="domain" description="Fido" evidence="1">
    <location>
        <begin position="186"/>
        <end position="338"/>
    </location>
</feature>
<name>A0ABW2L9N5_9BACT</name>
<dbReference type="Proteomes" id="UP001596472">
    <property type="component" value="Unassembled WGS sequence"/>
</dbReference>
<gene>
    <name evidence="2" type="ORF">ACFQY0_12400</name>
</gene>
<sequence length="449" mass="51174">MRYPNIAPDWTKILPEVTKAGLGVEFFKFGQEEGLRTDRYLHWDEFRHRASKTGPLAIEQRWAAIRMARSLRAQPIALIDTSGKPFTFSLTQRAFELLHEIDLHCGGGIGVAQDGVIQADTRDNYYITSIFEEALTSSQLEGAVVTRSEAREIIRKQRQPANSHERMVVNNYRTMRLVSDLKEQELTPELILSIHREITAGTLDHPGDEGRFRDLGDDVRVVDDESGETFHTPPPASQLAGRMDALCTFANQQGMNGFLHPVIRSILIHFWVAYDHPFVDGNGRTARALFYWSMLRHGFWLAEFFSISHEILKAPKKYYRAFLYTETDDNDLNYFLLHQLEVIKSSISALKEYILRKQTELDGMRKHLGPGAGFNHRQLAILKHAMKFPYASYTVAGHQESHGTSYQTANNDLAQLHQRGLLHRKKVSKAFVFNPVPDLAKRLGNPGEC</sequence>
<evidence type="ECO:0000259" key="1">
    <source>
        <dbReference type="PROSITE" id="PS51459"/>
    </source>
</evidence>
<reference evidence="3" key="1">
    <citation type="journal article" date="2019" name="Int. J. Syst. Evol. Microbiol.">
        <title>The Global Catalogue of Microorganisms (GCM) 10K type strain sequencing project: providing services to taxonomists for standard genome sequencing and annotation.</title>
        <authorList>
            <consortium name="The Broad Institute Genomics Platform"/>
            <consortium name="The Broad Institute Genome Sequencing Center for Infectious Disease"/>
            <person name="Wu L."/>
            <person name="Ma J."/>
        </authorList>
    </citation>
    <scope>NUCLEOTIDE SEQUENCE [LARGE SCALE GENOMIC DNA]</scope>
    <source>
        <strain evidence="3">CGMCC 4.1467</strain>
    </source>
</reference>
<keyword evidence="3" id="KW-1185">Reference proteome</keyword>
<evidence type="ECO:0000313" key="2">
    <source>
        <dbReference type="EMBL" id="MFC7337984.1"/>
    </source>
</evidence>
<dbReference type="SUPFAM" id="SSF140931">
    <property type="entry name" value="Fic-like"/>
    <property type="match status" value="1"/>
</dbReference>
<dbReference type="Pfam" id="PF02661">
    <property type="entry name" value="Fic"/>
    <property type="match status" value="1"/>
</dbReference>
<evidence type="ECO:0000313" key="3">
    <source>
        <dbReference type="Proteomes" id="UP001596472"/>
    </source>
</evidence>
<dbReference type="PANTHER" id="PTHR13504">
    <property type="entry name" value="FIDO DOMAIN-CONTAINING PROTEIN DDB_G0283145"/>
    <property type="match status" value="1"/>
</dbReference>
<dbReference type="PANTHER" id="PTHR13504:SF38">
    <property type="entry name" value="FIDO DOMAIN-CONTAINING PROTEIN"/>
    <property type="match status" value="1"/>
</dbReference>
<organism evidence="2 3">
    <name type="scientific">Haloferula chungangensis</name>
    <dbReference type="NCBI Taxonomy" id="1048331"/>
    <lineage>
        <taxon>Bacteria</taxon>
        <taxon>Pseudomonadati</taxon>
        <taxon>Verrucomicrobiota</taxon>
        <taxon>Verrucomicrobiia</taxon>
        <taxon>Verrucomicrobiales</taxon>
        <taxon>Verrucomicrobiaceae</taxon>
        <taxon>Haloferula</taxon>
    </lineage>
</organism>
<dbReference type="InterPro" id="IPR003812">
    <property type="entry name" value="Fido"/>
</dbReference>
<dbReference type="Gene3D" id="1.10.3290.10">
    <property type="entry name" value="Fido-like domain"/>
    <property type="match status" value="1"/>
</dbReference>
<dbReference type="InterPro" id="IPR036597">
    <property type="entry name" value="Fido-like_dom_sf"/>
</dbReference>
<comment type="caution">
    <text evidence="2">The sequence shown here is derived from an EMBL/GenBank/DDBJ whole genome shotgun (WGS) entry which is preliminary data.</text>
</comment>
<dbReference type="RefSeq" id="WP_379712813.1">
    <property type="nucleotide sequence ID" value="NZ_JBHTBS010000006.1"/>
</dbReference>
<dbReference type="InterPro" id="IPR040198">
    <property type="entry name" value="Fido_containing"/>
</dbReference>
<dbReference type="EMBL" id="JBHTBS010000006">
    <property type="protein sequence ID" value="MFC7337984.1"/>
    <property type="molecule type" value="Genomic_DNA"/>
</dbReference>
<accession>A0ABW2L9N5</accession>
<dbReference type="PROSITE" id="PS51459">
    <property type="entry name" value="FIDO"/>
    <property type="match status" value="1"/>
</dbReference>
<protein>
    <submittedName>
        <fullName evidence="2">Fic family protein</fullName>
    </submittedName>
</protein>